<gene>
    <name evidence="2" type="ORF">KME25_28265</name>
</gene>
<evidence type="ECO:0000313" key="2">
    <source>
        <dbReference type="EMBL" id="MBW4548303.1"/>
    </source>
</evidence>
<comment type="caution">
    <text evidence="2">The sequence shown here is derived from an EMBL/GenBank/DDBJ whole genome shotgun (WGS) entry which is preliminary data.</text>
</comment>
<feature type="region of interest" description="Disordered" evidence="1">
    <location>
        <begin position="237"/>
        <end position="256"/>
    </location>
</feature>
<sequence length="256" mass="28963">MLTSNEVERLREAIIATIAAPVVGSIEDYSWEAIFHYVKNIPLSDPTLGRTKLLHDAVDIRTGTGWSLKTIQLSNLNPGFTFAFVIQRADVITKAQVLGFPNLTVDSPPAILGEAVIRHWNKKLIQDCNLQGVTNSYEGILCKKRNAIEYIYIEYPLIPLDPTMFFWDWSVDRTTGLAGKGLQGKVNGQLSLVWYRNQKQLFKVQTIPEQPIRIRIERNRLTPDEYVKAILSTLEEKLSSEQPDDDDDTSGGYIQL</sequence>
<dbReference type="Proteomes" id="UP000753908">
    <property type="component" value="Unassembled WGS sequence"/>
</dbReference>
<dbReference type="AlphaFoldDB" id="A0A951PT61"/>
<proteinExistence type="predicted"/>
<evidence type="ECO:0000256" key="1">
    <source>
        <dbReference type="SAM" id="MobiDB-lite"/>
    </source>
</evidence>
<protein>
    <submittedName>
        <fullName evidence="2">Uncharacterized protein</fullName>
    </submittedName>
</protein>
<name>A0A951PT61_9CYAN</name>
<organism evidence="2 3">
    <name type="scientific">Symplocastrum torsivum CPER-KK1</name>
    <dbReference type="NCBI Taxonomy" id="450513"/>
    <lineage>
        <taxon>Bacteria</taxon>
        <taxon>Bacillati</taxon>
        <taxon>Cyanobacteriota</taxon>
        <taxon>Cyanophyceae</taxon>
        <taxon>Oscillatoriophycideae</taxon>
        <taxon>Oscillatoriales</taxon>
        <taxon>Microcoleaceae</taxon>
        <taxon>Symplocastrum</taxon>
    </lineage>
</organism>
<reference evidence="2" key="2">
    <citation type="journal article" date="2022" name="Microbiol. Resour. Announc.">
        <title>Metagenome Sequencing to Explore Phylogenomics of Terrestrial Cyanobacteria.</title>
        <authorList>
            <person name="Ward R.D."/>
            <person name="Stajich J.E."/>
            <person name="Johansen J.R."/>
            <person name="Huntemann M."/>
            <person name="Clum A."/>
            <person name="Foster B."/>
            <person name="Foster B."/>
            <person name="Roux S."/>
            <person name="Palaniappan K."/>
            <person name="Varghese N."/>
            <person name="Mukherjee S."/>
            <person name="Reddy T.B.K."/>
            <person name="Daum C."/>
            <person name="Copeland A."/>
            <person name="Chen I.A."/>
            <person name="Ivanova N.N."/>
            <person name="Kyrpides N.C."/>
            <person name="Shapiro N."/>
            <person name="Eloe-Fadrosh E.A."/>
            <person name="Pietrasiak N."/>
        </authorList>
    </citation>
    <scope>NUCLEOTIDE SEQUENCE</scope>
    <source>
        <strain evidence="2">CPER-KK1</strain>
    </source>
</reference>
<accession>A0A951PT61</accession>
<evidence type="ECO:0000313" key="3">
    <source>
        <dbReference type="Proteomes" id="UP000753908"/>
    </source>
</evidence>
<dbReference type="EMBL" id="JAHHIF010000058">
    <property type="protein sequence ID" value="MBW4548303.1"/>
    <property type="molecule type" value="Genomic_DNA"/>
</dbReference>
<reference evidence="2" key="1">
    <citation type="submission" date="2021-05" db="EMBL/GenBank/DDBJ databases">
        <authorList>
            <person name="Pietrasiak N."/>
            <person name="Ward R."/>
            <person name="Stajich J.E."/>
            <person name="Kurbessoian T."/>
        </authorList>
    </citation>
    <scope>NUCLEOTIDE SEQUENCE</scope>
    <source>
        <strain evidence="2">CPER-KK1</strain>
    </source>
</reference>